<organism evidence="2 3">
    <name type="scientific">Chilo suppressalis</name>
    <name type="common">Asiatic rice borer moth</name>
    <dbReference type="NCBI Taxonomy" id="168631"/>
    <lineage>
        <taxon>Eukaryota</taxon>
        <taxon>Metazoa</taxon>
        <taxon>Ecdysozoa</taxon>
        <taxon>Arthropoda</taxon>
        <taxon>Hexapoda</taxon>
        <taxon>Insecta</taxon>
        <taxon>Pterygota</taxon>
        <taxon>Neoptera</taxon>
        <taxon>Endopterygota</taxon>
        <taxon>Lepidoptera</taxon>
        <taxon>Glossata</taxon>
        <taxon>Ditrysia</taxon>
        <taxon>Pyraloidea</taxon>
        <taxon>Crambidae</taxon>
        <taxon>Crambinae</taxon>
        <taxon>Chilo</taxon>
    </lineage>
</organism>
<reference evidence="2" key="1">
    <citation type="submission" date="2021-12" db="EMBL/GenBank/DDBJ databases">
        <authorList>
            <person name="King R."/>
        </authorList>
    </citation>
    <scope>NUCLEOTIDE SEQUENCE</scope>
</reference>
<dbReference type="Gene3D" id="3.80.10.10">
    <property type="entry name" value="Ribonuclease Inhibitor"/>
    <property type="match status" value="1"/>
</dbReference>
<dbReference type="PROSITE" id="PS51450">
    <property type="entry name" value="LRR"/>
    <property type="match status" value="1"/>
</dbReference>
<evidence type="ECO:0000313" key="2">
    <source>
        <dbReference type="EMBL" id="CAH0402443.1"/>
    </source>
</evidence>
<feature type="compositionally biased region" description="Basic and acidic residues" evidence="1">
    <location>
        <begin position="14"/>
        <end position="25"/>
    </location>
</feature>
<gene>
    <name evidence="2" type="ORF">CHILSU_LOCUS5683</name>
</gene>
<sequence length="499" mass="56453">MAATKTKHRVSLSIDRRSTLSDQRKVSNNSFSSKGKSFSDKPTPTDFDLFLPWICKEMQVPNSVIVLTMAQEKYPKASCGSASSKSKSSIKTNRTFKLKHDDFSSNKKLSVTTATSGVKNVNYVPITAYYDTSGRLVEIAIIGCTVDIPKQVIQAISFCFPFHSLFAKLEIRKGGLHSALLNEIGKMLPYSNLVDVCLDDTRVPQGNYYVLLDKASHLKHLSVSKCNITDEICKKIFSRLKFGCPAEKSVMILNLSMNRITDDGANFIGDVLRGNRNMLHLNLAGNNITDLGLGNILRSLLEFPLTYDEIIESKTRYLKYCKNRLYVYNKCLEEVTEMTRTEELLTKHDGSPSKHTKFRDRKKEERRKTIVETESVVSKAEKLTNKMLGEFYDPFCANNVIKRNNYLYSIGNLKLCSLNLSYNKLEFISLVKILKVLCYQNSLTMKPPNTGLMHIVLEGNLLPQSCRELDSIKMFLSNVVKARAPVHLRSPTMKKRTSN</sequence>
<dbReference type="PANTHER" id="PTHR46984">
    <property type="entry name" value="LEUCINE-RICH REPEAT-CONTAINING PROTEIN 71"/>
    <property type="match status" value="1"/>
</dbReference>
<dbReference type="PANTHER" id="PTHR46984:SF1">
    <property type="entry name" value="LEUCINE-RICH REPEAT-CONTAINING PROTEIN 71"/>
    <property type="match status" value="1"/>
</dbReference>
<dbReference type="Pfam" id="PF13516">
    <property type="entry name" value="LRR_6"/>
    <property type="match status" value="3"/>
</dbReference>
<dbReference type="SUPFAM" id="SSF52047">
    <property type="entry name" value="RNI-like"/>
    <property type="match status" value="1"/>
</dbReference>
<proteinExistence type="predicted"/>
<dbReference type="EMBL" id="OU963913">
    <property type="protein sequence ID" value="CAH0402443.1"/>
    <property type="molecule type" value="Genomic_DNA"/>
</dbReference>
<accession>A0ABN8B5I5</accession>
<evidence type="ECO:0000313" key="3">
    <source>
        <dbReference type="Proteomes" id="UP001153292"/>
    </source>
</evidence>
<dbReference type="InterPro" id="IPR032675">
    <property type="entry name" value="LRR_dom_sf"/>
</dbReference>
<feature type="region of interest" description="Disordered" evidence="1">
    <location>
        <begin position="1"/>
        <end position="41"/>
    </location>
</feature>
<feature type="compositionally biased region" description="Low complexity" evidence="1">
    <location>
        <begin position="27"/>
        <end position="36"/>
    </location>
</feature>
<dbReference type="InterPro" id="IPR001611">
    <property type="entry name" value="Leu-rich_rpt"/>
</dbReference>
<evidence type="ECO:0000256" key="1">
    <source>
        <dbReference type="SAM" id="MobiDB-lite"/>
    </source>
</evidence>
<dbReference type="Proteomes" id="UP001153292">
    <property type="component" value="Chromosome 20"/>
</dbReference>
<name>A0ABN8B5I5_CHISP</name>
<evidence type="ECO:0008006" key="4">
    <source>
        <dbReference type="Google" id="ProtNLM"/>
    </source>
</evidence>
<feature type="compositionally biased region" description="Basic residues" evidence="1">
    <location>
        <begin position="1"/>
        <end position="10"/>
    </location>
</feature>
<dbReference type="InterPro" id="IPR053040">
    <property type="entry name" value="LRR-containing_protein_71"/>
</dbReference>
<keyword evidence="3" id="KW-1185">Reference proteome</keyword>
<protein>
    <recommendedName>
        <fullName evidence="4">Leucine-rich repeat-containing protein 71</fullName>
    </recommendedName>
</protein>